<sequence>MWTDWDYKYETKNECRRSQLGTGAYLQIPKTVLAAQVAVKPLPTIETPAGMEPVVTLIDFQPIINAAHSTDGNYLVEKLVSACTKPQDTPIDACNRACQFTKSAPHPVPADIKALQEEAHASKSFQPPPPSPPPPSPPPPSPPSPPPPSPPPPSPPPPSPPPPSPPPPSPPPPPSLYSYLSGGSCSHDWSPEVDWCKANSKCTAVGRQSNGCWHRLQGDVADKQLLRRYKPLLQRKNGFQLFYLVSGGCGKSFDAVRWMCRNKKGCVSFGEQENTCWHLLQQEGQHYKPLTWYTRGLYFL</sequence>
<reference evidence="2" key="1">
    <citation type="submission" date="2017-04" db="EMBL/GenBank/DDBJ databases">
        <title>Population genomics of picophytoplankton unveils novel chromosome hypervariability.</title>
        <authorList>
            <consortium name="DOE Joint Genome Institute"/>
            <person name="Blanc-Mathieu R."/>
            <person name="Krasovec M."/>
            <person name="Hebrard M."/>
            <person name="Yau S."/>
            <person name="Desgranges E."/>
            <person name="Martin J."/>
            <person name="Schackwitz W."/>
            <person name="Kuo A."/>
            <person name="Salin G."/>
            <person name="Donnadieu C."/>
            <person name="Desdevises Y."/>
            <person name="Sanchez-Ferandin S."/>
            <person name="Moreau H."/>
            <person name="Rivals E."/>
            <person name="Grigoriev I.V."/>
            <person name="Grimsley N."/>
            <person name="Eyre-Walker A."/>
            <person name="Piganeau G."/>
        </authorList>
    </citation>
    <scope>NUCLEOTIDE SEQUENCE [LARGE SCALE GENOMIC DNA]</scope>
    <source>
        <strain evidence="2">RCC 1115</strain>
    </source>
</reference>
<name>A0A1Y5I7F1_OSTTA</name>
<evidence type="ECO:0000256" key="1">
    <source>
        <dbReference type="SAM" id="MobiDB-lite"/>
    </source>
</evidence>
<protein>
    <submittedName>
        <fullName evidence="2">Uncharacterized protein</fullName>
    </submittedName>
</protein>
<dbReference type="PRINTS" id="PR01217">
    <property type="entry name" value="PRICHEXTENSN"/>
</dbReference>
<accession>A0A1Y5I7F1</accession>
<dbReference type="Proteomes" id="UP000195557">
    <property type="component" value="Unassembled WGS sequence"/>
</dbReference>
<feature type="region of interest" description="Disordered" evidence="1">
    <location>
        <begin position="119"/>
        <end position="175"/>
    </location>
</feature>
<evidence type="ECO:0000313" key="2">
    <source>
        <dbReference type="EMBL" id="OUS45416.1"/>
    </source>
</evidence>
<dbReference type="EMBL" id="KZ155790">
    <property type="protein sequence ID" value="OUS45416.1"/>
    <property type="molecule type" value="Genomic_DNA"/>
</dbReference>
<feature type="compositionally biased region" description="Pro residues" evidence="1">
    <location>
        <begin position="126"/>
        <end position="175"/>
    </location>
</feature>
<dbReference type="AlphaFoldDB" id="A0A1Y5I7F1"/>
<gene>
    <name evidence="2" type="ORF">BE221DRAFT_116186</name>
</gene>
<proteinExistence type="predicted"/>
<organism evidence="2">
    <name type="scientific">Ostreococcus tauri</name>
    <name type="common">Marine green alga</name>
    <dbReference type="NCBI Taxonomy" id="70448"/>
    <lineage>
        <taxon>Eukaryota</taxon>
        <taxon>Viridiplantae</taxon>
        <taxon>Chlorophyta</taxon>
        <taxon>Mamiellophyceae</taxon>
        <taxon>Mamiellales</taxon>
        <taxon>Bathycoccaceae</taxon>
        <taxon>Ostreococcus</taxon>
    </lineage>
</organism>